<name>A0AAV2RD72_MEGNR</name>
<dbReference type="InterPro" id="IPR035952">
    <property type="entry name" value="Rhomboid-like_sf"/>
</dbReference>
<dbReference type="Pfam" id="PF01694">
    <property type="entry name" value="Rhomboid"/>
    <property type="match status" value="1"/>
</dbReference>
<dbReference type="Proteomes" id="UP001497623">
    <property type="component" value="Unassembled WGS sequence"/>
</dbReference>
<keyword evidence="8" id="KW-1185">Reference proteome</keyword>
<dbReference type="SUPFAM" id="SSF144091">
    <property type="entry name" value="Rhomboid-like"/>
    <property type="match status" value="1"/>
</dbReference>
<dbReference type="InterPro" id="IPR022764">
    <property type="entry name" value="Peptidase_S54_rhomboid_dom"/>
</dbReference>
<evidence type="ECO:0000256" key="5">
    <source>
        <dbReference type="SAM" id="Phobius"/>
    </source>
</evidence>
<feature type="transmembrane region" description="Helical" evidence="5">
    <location>
        <begin position="96"/>
        <end position="118"/>
    </location>
</feature>
<dbReference type="InterPro" id="IPR009060">
    <property type="entry name" value="UBA-like_sf"/>
</dbReference>
<dbReference type="SMART" id="SM00165">
    <property type="entry name" value="UBA"/>
    <property type="match status" value="1"/>
</dbReference>
<evidence type="ECO:0000256" key="3">
    <source>
        <dbReference type="ARBA" id="ARBA00022989"/>
    </source>
</evidence>
<evidence type="ECO:0000313" key="7">
    <source>
        <dbReference type="EMBL" id="CAL4120582.1"/>
    </source>
</evidence>
<keyword evidence="3 5" id="KW-1133">Transmembrane helix</keyword>
<dbReference type="PANTHER" id="PTHR43066">
    <property type="entry name" value="RHOMBOID-RELATED PROTEIN"/>
    <property type="match status" value="1"/>
</dbReference>
<sequence>MATILSQYSTTGFYAAPVSKGLMGCMFLTCTALNVPLLAHLRKYLICRLPEALLHGEVWRIASTKLSFVDTKDIICGSLLIYYFRVFERRYGSHKFACCLVATQVLTTILEVLAVIGLQATNFDLHTGGLLPPGPYGVIFPWFVAYLFDIPRVAQTRILGVPITGKTLTYLLGLQVCSTSPATAISALCGLAAGVFYRYNLLYVRCVPWVPNWLACAAKASVGRLLASTAPGIGVSGATLELQRQEQIEMWEQQMMMNRAREIHPRNRPLQGNGGVAPFMQNLMGRRVNNPGVAPQPPSDEAIRALVEMGFERDRVISALQTCNNDVNTATHLLLQQT</sequence>
<gene>
    <name evidence="7" type="ORF">MNOR_LOCUS22075</name>
</gene>
<accession>A0AAV2RD72</accession>
<dbReference type="AlphaFoldDB" id="A0AAV2RD72"/>
<comment type="subcellular location">
    <subcellularLocation>
        <location evidence="1">Membrane</location>
        <topology evidence="1">Multi-pass membrane protein</topology>
    </subcellularLocation>
</comment>
<evidence type="ECO:0000256" key="4">
    <source>
        <dbReference type="ARBA" id="ARBA00023136"/>
    </source>
</evidence>
<organism evidence="7 8">
    <name type="scientific">Meganyctiphanes norvegica</name>
    <name type="common">Northern krill</name>
    <name type="synonym">Thysanopoda norvegica</name>
    <dbReference type="NCBI Taxonomy" id="48144"/>
    <lineage>
        <taxon>Eukaryota</taxon>
        <taxon>Metazoa</taxon>
        <taxon>Ecdysozoa</taxon>
        <taxon>Arthropoda</taxon>
        <taxon>Crustacea</taxon>
        <taxon>Multicrustacea</taxon>
        <taxon>Malacostraca</taxon>
        <taxon>Eumalacostraca</taxon>
        <taxon>Eucarida</taxon>
        <taxon>Euphausiacea</taxon>
        <taxon>Euphausiidae</taxon>
        <taxon>Meganyctiphanes</taxon>
    </lineage>
</organism>
<proteinExistence type="predicted"/>
<evidence type="ECO:0000313" key="8">
    <source>
        <dbReference type="Proteomes" id="UP001497623"/>
    </source>
</evidence>
<dbReference type="SUPFAM" id="SSF46934">
    <property type="entry name" value="UBA-like"/>
    <property type="match status" value="1"/>
</dbReference>
<dbReference type="PANTHER" id="PTHR43066:SF21">
    <property type="entry name" value="UBIQUITIN-ASSOCIATED DOMAIN-CONTAINING PROTEIN 2"/>
    <property type="match status" value="1"/>
</dbReference>
<dbReference type="Gene3D" id="1.10.8.10">
    <property type="entry name" value="DNA helicase RuvA subunit, C-terminal domain"/>
    <property type="match status" value="1"/>
</dbReference>
<dbReference type="EMBL" id="CAXKWB010018276">
    <property type="protein sequence ID" value="CAL4120582.1"/>
    <property type="molecule type" value="Genomic_DNA"/>
</dbReference>
<evidence type="ECO:0000256" key="1">
    <source>
        <dbReference type="ARBA" id="ARBA00004141"/>
    </source>
</evidence>
<dbReference type="GO" id="GO:0016020">
    <property type="term" value="C:membrane"/>
    <property type="evidence" value="ECO:0007669"/>
    <property type="project" value="UniProtKB-SubCell"/>
</dbReference>
<dbReference type="InterPro" id="IPR015940">
    <property type="entry name" value="UBA"/>
</dbReference>
<dbReference type="Gene3D" id="1.20.1540.10">
    <property type="entry name" value="Rhomboid-like"/>
    <property type="match status" value="1"/>
</dbReference>
<evidence type="ECO:0000259" key="6">
    <source>
        <dbReference type="PROSITE" id="PS50030"/>
    </source>
</evidence>
<feature type="domain" description="UBA" evidence="6">
    <location>
        <begin position="297"/>
        <end position="337"/>
    </location>
</feature>
<comment type="caution">
    <text evidence="7">The sequence shown here is derived from an EMBL/GenBank/DDBJ whole genome shotgun (WGS) entry which is preliminary data.</text>
</comment>
<evidence type="ECO:0000256" key="2">
    <source>
        <dbReference type="ARBA" id="ARBA00022692"/>
    </source>
</evidence>
<feature type="transmembrane region" description="Helical" evidence="5">
    <location>
        <begin position="21"/>
        <end position="39"/>
    </location>
</feature>
<dbReference type="GO" id="GO:0004252">
    <property type="term" value="F:serine-type endopeptidase activity"/>
    <property type="evidence" value="ECO:0007669"/>
    <property type="project" value="InterPro"/>
</dbReference>
<keyword evidence="4 5" id="KW-0472">Membrane</keyword>
<reference evidence="7 8" key="1">
    <citation type="submission" date="2024-05" db="EMBL/GenBank/DDBJ databases">
        <authorList>
            <person name="Wallberg A."/>
        </authorList>
    </citation>
    <scope>NUCLEOTIDE SEQUENCE [LARGE SCALE GENOMIC DNA]</scope>
</reference>
<dbReference type="Pfam" id="PF00627">
    <property type="entry name" value="UBA"/>
    <property type="match status" value="1"/>
</dbReference>
<dbReference type="PROSITE" id="PS50030">
    <property type="entry name" value="UBA"/>
    <property type="match status" value="1"/>
</dbReference>
<keyword evidence="2 5" id="KW-0812">Transmembrane</keyword>
<protein>
    <recommendedName>
        <fullName evidence="6">UBA domain-containing protein</fullName>
    </recommendedName>
</protein>
<feature type="transmembrane region" description="Helical" evidence="5">
    <location>
        <begin position="130"/>
        <end position="148"/>
    </location>
</feature>